<dbReference type="RefSeq" id="WP_051105442.1">
    <property type="nucleotide sequence ID" value="NZ_UGSK01000001.1"/>
</dbReference>
<evidence type="ECO:0000313" key="2">
    <source>
        <dbReference type="EMBL" id="SUB01572.1"/>
    </source>
</evidence>
<dbReference type="AlphaFoldDB" id="A0A378ZWF5"/>
<sequence>MGFNVLTDRCFPVVMRSGERRWVDFAGLACGFSAFDAPEAGADYAVAFDWPRPDLDIACHELSIGVLQLCLDVQNEDDWQALWDSALSRDELAERIAPFTHAFELLGDGPRFLQDREAFEADLKPAALSPIEGLFIDTPGQNGQKKNADVLTHRGRYPALGLPAAAMTLYALQAFAPAGGAGNRTSMRGGGPLSVLVFPVADEGQAPVALWHRLLANVTELGTGDATGRLHTILPWLAPTLTSEGGVALHPDEAGATHPLQAFFGMPRRLRLVASAQPGVCALTGREGPVVTHFAQRPYGMNYGIWQHPLTPYRQMKEGEPPYSVKPKTARFGYRDWMAAAAGEGEGSLSRLPLNVHAARLSRVEPLLALGRDPVLRVGGWAMNNMEAMAYQFAEQPMHLARDRATAKALDELVLSFSESGGAALSALRDALRKALFSGQTPDAEKGALGNAQAAFFDTTEPQFHRLAAAFLKEGADESLEARAERQRQNWRRQIEETVLSLFNQFASVEDVPPERAQPVVEAYAALQRSCRGYGPGGKRFFEALRLPLPVPDKEKDKGKGAQKAKSRSGRDE</sequence>
<organism evidence="2 3">
    <name type="scientific">Pannonibacter phragmitetus</name>
    <dbReference type="NCBI Taxonomy" id="121719"/>
    <lineage>
        <taxon>Bacteria</taxon>
        <taxon>Pseudomonadati</taxon>
        <taxon>Pseudomonadota</taxon>
        <taxon>Alphaproteobacteria</taxon>
        <taxon>Hyphomicrobiales</taxon>
        <taxon>Stappiaceae</taxon>
        <taxon>Pannonibacter</taxon>
    </lineage>
</organism>
<dbReference type="Proteomes" id="UP000255000">
    <property type="component" value="Unassembled WGS sequence"/>
</dbReference>
<proteinExistence type="predicted"/>
<gene>
    <name evidence="2" type="ORF">NCTC13350_02514</name>
</gene>
<feature type="compositionally biased region" description="Basic residues" evidence="1">
    <location>
        <begin position="561"/>
        <end position="573"/>
    </location>
</feature>
<name>A0A378ZWF5_9HYPH</name>
<dbReference type="NCBIfam" id="TIGR02547">
    <property type="entry name" value="casA_cse1"/>
    <property type="match status" value="1"/>
</dbReference>
<dbReference type="InterPro" id="IPR013381">
    <property type="entry name" value="CRISPR-assoc_prot_Cse1"/>
</dbReference>
<accession>A0A378ZWF5</accession>
<feature type="region of interest" description="Disordered" evidence="1">
    <location>
        <begin position="551"/>
        <end position="573"/>
    </location>
</feature>
<evidence type="ECO:0000256" key="1">
    <source>
        <dbReference type="SAM" id="MobiDB-lite"/>
    </source>
</evidence>
<evidence type="ECO:0000313" key="3">
    <source>
        <dbReference type="Proteomes" id="UP000255000"/>
    </source>
</evidence>
<dbReference type="EMBL" id="UGSK01000001">
    <property type="protein sequence ID" value="SUB01572.1"/>
    <property type="molecule type" value="Genomic_DNA"/>
</dbReference>
<dbReference type="Pfam" id="PF09481">
    <property type="entry name" value="CRISPR_Cse1"/>
    <property type="match status" value="1"/>
</dbReference>
<protein>
    <submittedName>
        <fullName evidence="2">Cascade antiviral complex protein</fullName>
    </submittedName>
</protein>
<dbReference type="OrthoDB" id="5392377at2"/>
<reference evidence="2 3" key="1">
    <citation type="submission" date="2018-06" db="EMBL/GenBank/DDBJ databases">
        <authorList>
            <consortium name="Pathogen Informatics"/>
            <person name="Doyle S."/>
        </authorList>
    </citation>
    <scope>NUCLEOTIDE SEQUENCE [LARGE SCALE GENOMIC DNA]</scope>
    <source>
        <strain evidence="2 3">NCTC13350</strain>
    </source>
</reference>